<protein>
    <submittedName>
        <fullName evidence="2">Uncharacterized protein</fullName>
    </submittedName>
</protein>
<proteinExistence type="predicted"/>
<feature type="compositionally biased region" description="Basic and acidic residues" evidence="1">
    <location>
        <begin position="13"/>
        <end position="40"/>
    </location>
</feature>
<dbReference type="EMBL" id="ADGK01000138">
    <property type="protein sequence ID" value="EFE23012.1"/>
    <property type="molecule type" value="Genomic_DNA"/>
</dbReference>
<gene>
    <name evidence="2" type="ORF">EDWATA_01974</name>
</gene>
<reference evidence="2 3" key="1">
    <citation type="submission" date="2010-02" db="EMBL/GenBank/DDBJ databases">
        <authorList>
            <person name="Weinstock G."/>
            <person name="Sodergren E."/>
            <person name="Clifton S."/>
            <person name="Fulton L."/>
            <person name="Fulton B."/>
            <person name="Courtney L."/>
            <person name="Fronick C."/>
            <person name="Harrison M."/>
            <person name="Strong C."/>
            <person name="Farmer C."/>
            <person name="Delahaunty K."/>
            <person name="Markovic C."/>
            <person name="Hall O."/>
            <person name="Minx P."/>
            <person name="Tomlinson C."/>
            <person name="Mitreva M."/>
            <person name="Nelson J."/>
            <person name="Hou S."/>
            <person name="Wollam A."/>
            <person name="Pepin K.H."/>
            <person name="Johnson M."/>
            <person name="Bhonagiri V."/>
            <person name="Zhang X."/>
            <person name="Suruliraj S."/>
            <person name="Warren W."/>
            <person name="Chinwalla A."/>
            <person name="Mardis E.R."/>
            <person name="Wilson R.K."/>
        </authorList>
    </citation>
    <scope>NUCLEOTIDE SEQUENCE [LARGE SCALE GENOMIC DNA]</scope>
    <source>
        <strain evidence="2 3">ATCC 23685</strain>
    </source>
</reference>
<dbReference type="Proteomes" id="UP000003692">
    <property type="component" value="Unassembled WGS sequence"/>
</dbReference>
<dbReference type="AlphaFoldDB" id="D4F5E6"/>
<accession>D4F5E6</accession>
<evidence type="ECO:0000256" key="1">
    <source>
        <dbReference type="SAM" id="MobiDB-lite"/>
    </source>
</evidence>
<name>D4F5E6_EDWTA</name>
<evidence type="ECO:0000313" key="2">
    <source>
        <dbReference type="EMBL" id="EFE23012.1"/>
    </source>
</evidence>
<comment type="caution">
    <text evidence="2">The sequence shown here is derived from an EMBL/GenBank/DDBJ whole genome shotgun (WGS) entry which is preliminary data.</text>
</comment>
<feature type="region of interest" description="Disordered" evidence="1">
    <location>
        <begin position="1"/>
        <end position="40"/>
    </location>
</feature>
<sequence length="40" mass="4641">MIIVIIRSTTMRINHDLSQEKSEKSSGKERDRGKERRGTP</sequence>
<dbReference type="HOGENOM" id="CLU_3288750_0_0_6"/>
<organism evidence="2 3">
    <name type="scientific">Edwardsiella tarda ATCC 23685</name>
    <dbReference type="NCBI Taxonomy" id="500638"/>
    <lineage>
        <taxon>Bacteria</taxon>
        <taxon>Pseudomonadati</taxon>
        <taxon>Pseudomonadota</taxon>
        <taxon>Gammaproteobacteria</taxon>
        <taxon>Enterobacterales</taxon>
        <taxon>Hafniaceae</taxon>
        <taxon>Edwardsiella</taxon>
    </lineage>
</organism>
<evidence type="ECO:0000313" key="3">
    <source>
        <dbReference type="Proteomes" id="UP000003692"/>
    </source>
</evidence>